<dbReference type="AlphaFoldDB" id="A0A6H9Z819"/>
<dbReference type="PANTHER" id="PTHR48090:SF7">
    <property type="entry name" value="RFBJ PROTEIN"/>
    <property type="match status" value="1"/>
</dbReference>
<evidence type="ECO:0000256" key="1">
    <source>
        <dbReference type="ARBA" id="ARBA00006739"/>
    </source>
</evidence>
<sequence>MRDRRPAEVGPWSPAGARGPAALDHTSSSAEPHNITWTKGRRVRGQRAGQKHEGAVITEVALRPEHGAGQLASTLVVIPALNEELAIGGVIKDLLASCPEVDILVIDDGSTDGTAAEAEALGVPVVRLPFNLGVGGAMRAGYRHAQRLGYQAVVQVDADGQHDAFYLPRLVESLDSADLVIGARFAGEGEYLAGRGPRRWAMGLLATVLSRLSGTRLTDTTSGFRAAGPRAIEVFAEHYPAEYLGDTVESMVIALRSGCRVKQIPVAMRPRAAGQASQSPIRATIYLVRAIVALGLALVRRWTPRSSAA</sequence>
<dbReference type="InterPro" id="IPR050256">
    <property type="entry name" value="Glycosyltransferase_2"/>
</dbReference>
<evidence type="ECO:0000259" key="3">
    <source>
        <dbReference type="Pfam" id="PF00535"/>
    </source>
</evidence>
<keyword evidence="5" id="KW-1185">Reference proteome</keyword>
<dbReference type="CDD" id="cd04179">
    <property type="entry name" value="DPM_DPG-synthase_like"/>
    <property type="match status" value="1"/>
</dbReference>
<gene>
    <name evidence="4" type="ORF">F8566_04780</name>
</gene>
<evidence type="ECO:0000313" key="5">
    <source>
        <dbReference type="Proteomes" id="UP000468735"/>
    </source>
</evidence>
<reference evidence="4 5" key="1">
    <citation type="submission" date="2019-09" db="EMBL/GenBank/DDBJ databases">
        <title>Actinomadura physcomitrii sp. nov., a novel actinomycete isolated from moss [Physcomitrium sphaericum (Ludw) Fuernr].</title>
        <authorList>
            <person name="Zhuang X."/>
            <person name="Liu C."/>
        </authorList>
    </citation>
    <scope>NUCLEOTIDE SEQUENCE [LARGE SCALE GENOMIC DNA]</scope>
    <source>
        <strain evidence="4 5">HMC1</strain>
    </source>
</reference>
<accession>A0A6H9Z819</accession>
<proteinExistence type="inferred from homology"/>
<evidence type="ECO:0000256" key="2">
    <source>
        <dbReference type="SAM" id="MobiDB-lite"/>
    </source>
</evidence>
<dbReference type="PANTHER" id="PTHR48090">
    <property type="entry name" value="UNDECAPRENYL-PHOSPHATE 4-DEOXY-4-FORMAMIDO-L-ARABINOSE TRANSFERASE-RELATED"/>
    <property type="match status" value="1"/>
</dbReference>
<keyword evidence="4" id="KW-0808">Transferase</keyword>
<comment type="similarity">
    <text evidence="1">Belongs to the glycosyltransferase 2 family.</text>
</comment>
<dbReference type="OrthoDB" id="9810303at2"/>
<dbReference type="Gene3D" id="3.90.550.10">
    <property type="entry name" value="Spore Coat Polysaccharide Biosynthesis Protein SpsA, Chain A"/>
    <property type="match status" value="1"/>
</dbReference>
<dbReference type="SUPFAM" id="SSF53448">
    <property type="entry name" value="Nucleotide-diphospho-sugar transferases"/>
    <property type="match status" value="1"/>
</dbReference>
<dbReference type="Pfam" id="PF00535">
    <property type="entry name" value="Glycos_transf_2"/>
    <property type="match status" value="1"/>
</dbReference>
<feature type="region of interest" description="Disordered" evidence="2">
    <location>
        <begin position="1"/>
        <end position="34"/>
    </location>
</feature>
<dbReference type="InterPro" id="IPR029044">
    <property type="entry name" value="Nucleotide-diphossugar_trans"/>
</dbReference>
<feature type="compositionally biased region" description="Polar residues" evidence="2">
    <location>
        <begin position="25"/>
        <end position="34"/>
    </location>
</feature>
<dbReference type="InterPro" id="IPR001173">
    <property type="entry name" value="Glyco_trans_2-like"/>
</dbReference>
<protein>
    <submittedName>
        <fullName evidence="4">Glycosyltransferase family 2 protein</fullName>
    </submittedName>
</protein>
<evidence type="ECO:0000313" key="4">
    <source>
        <dbReference type="EMBL" id="KAB2351548.1"/>
    </source>
</evidence>
<name>A0A6H9Z819_9ACTN</name>
<comment type="caution">
    <text evidence="4">The sequence shown here is derived from an EMBL/GenBank/DDBJ whole genome shotgun (WGS) entry which is preliminary data.</text>
</comment>
<dbReference type="GO" id="GO:0016740">
    <property type="term" value="F:transferase activity"/>
    <property type="evidence" value="ECO:0007669"/>
    <property type="project" value="UniProtKB-KW"/>
</dbReference>
<feature type="domain" description="Glycosyltransferase 2-like" evidence="3">
    <location>
        <begin position="76"/>
        <end position="200"/>
    </location>
</feature>
<organism evidence="4 5">
    <name type="scientific">Actinomadura rudentiformis</name>
    <dbReference type="NCBI Taxonomy" id="359158"/>
    <lineage>
        <taxon>Bacteria</taxon>
        <taxon>Bacillati</taxon>
        <taxon>Actinomycetota</taxon>
        <taxon>Actinomycetes</taxon>
        <taxon>Streptosporangiales</taxon>
        <taxon>Thermomonosporaceae</taxon>
        <taxon>Actinomadura</taxon>
    </lineage>
</organism>
<dbReference type="Proteomes" id="UP000468735">
    <property type="component" value="Unassembled WGS sequence"/>
</dbReference>
<dbReference type="EMBL" id="WBMT01000002">
    <property type="protein sequence ID" value="KAB2351548.1"/>
    <property type="molecule type" value="Genomic_DNA"/>
</dbReference>